<dbReference type="GeneID" id="111241021"/>
<dbReference type="InterPro" id="IPR058594">
    <property type="entry name" value="PB1-like_dom_pln"/>
</dbReference>
<dbReference type="AlphaFoldDB" id="A0A3Q0ES77"/>
<evidence type="ECO:0000313" key="4">
    <source>
        <dbReference type="RefSeq" id="XP_022633077.1"/>
    </source>
</evidence>
<dbReference type="Proteomes" id="UP000087766">
    <property type="component" value="Unplaced"/>
</dbReference>
<feature type="domain" description="PB1-like" evidence="1">
    <location>
        <begin position="4"/>
        <end position="95"/>
    </location>
</feature>
<name>A0A3Q0ES77_VIGRR</name>
<protein>
    <submittedName>
        <fullName evidence="3 4">Uncharacterized protein LOC111241021</fullName>
    </submittedName>
</protein>
<dbReference type="Pfam" id="PF26130">
    <property type="entry name" value="PB1-like"/>
    <property type="match status" value="1"/>
</dbReference>
<keyword evidence="2" id="KW-1185">Reference proteome</keyword>
<dbReference type="KEGG" id="vra:111241021"/>
<gene>
    <name evidence="3 4" type="primary">LOC111241021</name>
</gene>
<organism evidence="2 4">
    <name type="scientific">Vigna radiata var. radiata</name>
    <name type="common">Mung bean</name>
    <name type="synonym">Phaseolus aureus</name>
    <dbReference type="NCBI Taxonomy" id="3916"/>
    <lineage>
        <taxon>Eukaryota</taxon>
        <taxon>Viridiplantae</taxon>
        <taxon>Streptophyta</taxon>
        <taxon>Embryophyta</taxon>
        <taxon>Tracheophyta</taxon>
        <taxon>Spermatophyta</taxon>
        <taxon>Magnoliopsida</taxon>
        <taxon>eudicotyledons</taxon>
        <taxon>Gunneridae</taxon>
        <taxon>Pentapetalae</taxon>
        <taxon>rosids</taxon>
        <taxon>fabids</taxon>
        <taxon>Fabales</taxon>
        <taxon>Fabaceae</taxon>
        <taxon>Papilionoideae</taxon>
        <taxon>50 kb inversion clade</taxon>
        <taxon>NPAAA clade</taxon>
        <taxon>indigoferoid/millettioid clade</taxon>
        <taxon>Phaseoleae</taxon>
        <taxon>Vigna</taxon>
    </lineage>
</organism>
<evidence type="ECO:0000313" key="3">
    <source>
        <dbReference type="RefSeq" id="XP_022633076.1"/>
    </source>
</evidence>
<sequence>MSNERFQVVVHHGGTLIKDVPFKYIGGEITYWEVDLDKWCYFGIVGSLKHLGYMQVAELFYSVQHVLHKLYDDKGAMNMLKVAHYLGKVNLYVVHGVDNPEVVENDVNDVLYLCEGPVDSGEGSGVEDEEVEQHKAIEDGLDVDNEGGVEVHSEGVEAPFQLENECVEGGLEVEKEELVVDNDVGVEVDMDGAVEVENRGGMEVENEGGVEVDTEGVGVEAPFEVENECEGRVRLRKKKWQLVVMLELRFIWKE</sequence>
<evidence type="ECO:0000259" key="1">
    <source>
        <dbReference type="Pfam" id="PF26130"/>
    </source>
</evidence>
<proteinExistence type="predicted"/>
<dbReference type="RefSeq" id="XP_022633077.1">
    <property type="nucleotide sequence ID" value="XM_022777356.1"/>
</dbReference>
<dbReference type="RefSeq" id="XP_022633076.1">
    <property type="nucleotide sequence ID" value="XM_022777355.1"/>
</dbReference>
<evidence type="ECO:0000313" key="2">
    <source>
        <dbReference type="Proteomes" id="UP000087766"/>
    </source>
</evidence>
<reference evidence="3 4" key="1">
    <citation type="submission" date="2025-04" db="UniProtKB">
        <authorList>
            <consortium name="RefSeq"/>
        </authorList>
    </citation>
    <scope>IDENTIFICATION</scope>
    <source>
        <tissue evidence="3 4">Leaf</tissue>
    </source>
</reference>
<accession>A0A3Q0ES77</accession>